<dbReference type="Gene3D" id="3.90.170.10">
    <property type="entry name" value="Adenylosuccinate Synthetase, subunit A, domain 3"/>
    <property type="match status" value="1"/>
</dbReference>
<dbReference type="InterPro" id="IPR027417">
    <property type="entry name" value="P-loop_NTPase"/>
</dbReference>
<dbReference type="InterPro" id="IPR042111">
    <property type="entry name" value="Adenylosuccinate_synth_dom3"/>
</dbReference>
<keyword evidence="6 7" id="KW-0342">GTP-binding</keyword>
<dbReference type="PANTHER" id="PTHR11846:SF0">
    <property type="entry name" value="ADENYLOSUCCINATE SYNTHETASE"/>
    <property type="match status" value="1"/>
</dbReference>
<dbReference type="InterPro" id="IPR042110">
    <property type="entry name" value="Adenylosuccinate_synth_dom2"/>
</dbReference>
<protein>
    <recommendedName>
        <fullName evidence="7 8">Adenylosuccinate synthetase</fullName>
        <shortName evidence="7">AMPSase</shortName>
        <shortName evidence="7">AdSS</shortName>
        <ecNumber evidence="7 8">6.3.4.4</ecNumber>
    </recommendedName>
    <alternativeName>
        <fullName evidence="7">IMP--aspartate ligase</fullName>
    </alternativeName>
</protein>
<dbReference type="Proteomes" id="UP001596297">
    <property type="component" value="Unassembled WGS sequence"/>
</dbReference>
<feature type="binding site" evidence="7">
    <location>
        <begin position="325"/>
        <end position="327"/>
    </location>
    <ligand>
        <name>GTP</name>
        <dbReference type="ChEBI" id="CHEBI:37565"/>
    </ligand>
</feature>
<feature type="binding site" evidence="7">
    <location>
        <position position="299"/>
    </location>
    <ligand>
        <name>GTP</name>
        <dbReference type="ChEBI" id="CHEBI:37565"/>
    </ligand>
</feature>
<evidence type="ECO:0000256" key="5">
    <source>
        <dbReference type="ARBA" id="ARBA00022842"/>
    </source>
</evidence>
<evidence type="ECO:0000256" key="7">
    <source>
        <dbReference type="HAMAP-Rule" id="MF_00011"/>
    </source>
</evidence>
<feature type="binding site" description="in other chain" evidence="7">
    <location>
        <position position="228"/>
    </location>
    <ligand>
        <name>IMP</name>
        <dbReference type="ChEBI" id="CHEBI:58053"/>
        <note>ligand shared between dimeric partners</note>
    </ligand>
</feature>
<comment type="similarity">
    <text evidence="7 8">Belongs to the adenylosuccinate synthetase family.</text>
</comment>
<dbReference type="InterPro" id="IPR042109">
    <property type="entry name" value="Adenylosuccinate_synth_dom1"/>
</dbReference>
<dbReference type="NCBIfam" id="NF002223">
    <property type="entry name" value="PRK01117.1"/>
    <property type="match status" value="1"/>
</dbReference>
<feature type="binding site" evidence="7">
    <location>
        <begin position="293"/>
        <end position="299"/>
    </location>
    <ligand>
        <name>substrate</name>
    </ligand>
</feature>
<comment type="catalytic activity">
    <reaction evidence="7 8">
        <text>IMP + L-aspartate + GTP = N(6)-(1,2-dicarboxyethyl)-AMP + GDP + phosphate + 2 H(+)</text>
        <dbReference type="Rhea" id="RHEA:15753"/>
        <dbReference type="ChEBI" id="CHEBI:15378"/>
        <dbReference type="ChEBI" id="CHEBI:29991"/>
        <dbReference type="ChEBI" id="CHEBI:37565"/>
        <dbReference type="ChEBI" id="CHEBI:43474"/>
        <dbReference type="ChEBI" id="CHEBI:57567"/>
        <dbReference type="ChEBI" id="CHEBI:58053"/>
        <dbReference type="ChEBI" id="CHEBI:58189"/>
        <dbReference type="EC" id="6.3.4.4"/>
    </reaction>
</comment>
<gene>
    <name evidence="7" type="primary">purA</name>
    <name evidence="9" type="ORF">ACFP81_08870</name>
</gene>
<feature type="binding site" description="in other chain" evidence="7">
    <location>
        <position position="121"/>
    </location>
    <ligand>
        <name>IMP</name>
        <dbReference type="ChEBI" id="CHEBI:58053"/>
        <note>ligand shared between dimeric partners</note>
    </ligand>
</feature>
<keyword evidence="3 7" id="KW-0547">Nucleotide-binding</keyword>
<proteinExistence type="inferred from homology"/>
<evidence type="ECO:0000313" key="9">
    <source>
        <dbReference type="EMBL" id="MFC6592102.1"/>
    </source>
</evidence>
<feature type="binding site" evidence="7">
    <location>
        <position position="13"/>
    </location>
    <ligand>
        <name>Mg(2+)</name>
        <dbReference type="ChEBI" id="CHEBI:18420"/>
    </ligand>
</feature>
<keyword evidence="2 7" id="KW-0479">Metal-binding</keyword>
<evidence type="ECO:0000313" key="10">
    <source>
        <dbReference type="Proteomes" id="UP001596297"/>
    </source>
</evidence>
<dbReference type="GO" id="GO:0004019">
    <property type="term" value="F:adenylosuccinate synthase activity"/>
    <property type="evidence" value="ECO:0007669"/>
    <property type="project" value="UniProtKB-EC"/>
</dbReference>
<name>A0ABW1YCQ3_9DEIO</name>
<feature type="binding site" description="in other chain" evidence="7">
    <location>
        <begin position="13"/>
        <end position="16"/>
    </location>
    <ligand>
        <name>IMP</name>
        <dbReference type="ChEBI" id="CHEBI:58053"/>
        <note>ligand shared between dimeric partners</note>
    </ligand>
</feature>
<feature type="binding site" evidence="7">
    <location>
        <begin position="390"/>
        <end position="392"/>
    </location>
    <ligand>
        <name>GTP</name>
        <dbReference type="ChEBI" id="CHEBI:37565"/>
    </ligand>
</feature>
<evidence type="ECO:0000256" key="8">
    <source>
        <dbReference type="RuleBase" id="RU000520"/>
    </source>
</evidence>
<comment type="pathway">
    <text evidence="7 8">Purine metabolism; AMP biosynthesis via de novo pathway; AMP from IMP: step 1/2.</text>
</comment>
<sequence>MPGIAIVGAQWGDEGKGKIVDFLAPDAKYVVRYQGGANAGHTVNAGGKTFKLNLLPSGVLHEGATSILGDGMVIDPEKFVQERQSLIEGGLNPTLKISDRAHIVLPHHKYVDGRKDFVGTTGKGIGPAYADRARRVGVRFGDLLDESVLRERLERLLEAKPNSTRDAGWATVEDGLKALAPIREQLAPFIADTGAELREAIKRGDNVLFEGAQATLLDLNYGTYPFVTSSHPTVGGILVGAGVNHKAIHKVYGVAKAFNTRVGHGPFVTELHDEAGILRLRGDGSQPWDEYGTTTGRPRRVGWLDLELLKYAVDVNGLDGLVINKMDILSGLEEIPVCVAYDADGQPVYKKMKGWATTDGAGSRADLPKEAQAYLDLIEEVTGCPVVIFSAGPEREKTYGEVNWK</sequence>
<reference evidence="10" key="1">
    <citation type="journal article" date="2019" name="Int. J. Syst. Evol. Microbiol.">
        <title>The Global Catalogue of Microorganisms (GCM) 10K type strain sequencing project: providing services to taxonomists for standard genome sequencing and annotation.</title>
        <authorList>
            <consortium name="The Broad Institute Genomics Platform"/>
            <consortium name="The Broad Institute Genome Sequencing Center for Infectious Disease"/>
            <person name="Wu L."/>
            <person name="Ma J."/>
        </authorList>
    </citation>
    <scope>NUCLEOTIDE SEQUENCE [LARGE SCALE GENOMIC DNA]</scope>
    <source>
        <strain evidence="10">CGMCC 1.15772</strain>
    </source>
</reference>
<dbReference type="Pfam" id="PF00709">
    <property type="entry name" value="Adenylsucc_synt"/>
    <property type="match status" value="1"/>
</dbReference>
<dbReference type="SMART" id="SM00788">
    <property type="entry name" value="Adenylsucc_synt"/>
    <property type="match status" value="1"/>
</dbReference>
<feature type="binding site" evidence="7">
    <location>
        <begin position="40"/>
        <end position="42"/>
    </location>
    <ligand>
        <name>GTP</name>
        <dbReference type="ChEBI" id="CHEBI:37565"/>
    </ligand>
</feature>
<dbReference type="InterPro" id="IPR018220">
    <property type="entry name" value="Adenylosuccin_syn_GTP-bd"/>
</dbReference>
<dbReference type="PANTHER" id="PTHR11846">
    <property type="entry name" value="ADENYLOSUCCINATE SYNTHETASE"/>
    <property type="match status" value="1"/>
</dbReference>
<feature type="binding site" evidence="7">
    <location>
        <begin position="12"/>
        <end position="18"/>
    </location>
    <ligand>
        <name>GTP</name>
        <dbReference type="ChEBI" id="CHEBI:37565"/>
    </ligand>
</feature>
<evidence type="ECO:0000256" key="4">
    <source>
        <dbReference type="ARBA" id="ARBA00022755"/>
    </source>
</evidence>
<accession>A0ABW1YCQ3</accession>
<feature type="active site" description="Proton acceptor" evidence="7">
    <location>
        <position position="13"/>
    </location>
</feature>
<dbReference type="Gene3D" id="3.40.440.10">
    <property type="entry name" value="Adenylosuccinate Synthetase, subunit A, domain 1"/>
    <property type="match status" value="1"/>
</dbReference>
<comment type="cofactor">
    <cofactor evidence="7">
        <name>Mg(2+)</name>
        <dbReference type="ChEBI" id="CHEBI:18420"/>
    </cofactor>
    <text evidence="7">Binds 1 Mg(2+) ion per subunit.</text>
</comment>
<comment type="caution">
    <text evidence="9">The sequence shown here is derived from an EMBL/GenBank/DDBJ whole genome shotgun (WGS) entry which is preliminary data.</text>
</comment>
<dbReference type="PROSITE" id="PS01266">
    <property type="entry name" value="ADENYLOSUCCIN_SYN_1"/>
    <property type="match status" value="1"/>
</dbReference>
<dbReference type="NCBIfam" id="TIGR00184">
    <property type="entry name" value="purA"/>
    <property type="match status" value="1"/>
</dbReference>
<keyword evidence="5 7" id="KW-0460">Magnesium</keyword>
<keyword evidence="1 7" id="KW-0436">Ligase</keyword>
<keyword evidence="4 7" id="KW-0658">Purine biosynthesis</keyword>
<dbReference type="RefSeq" id="WP_380083115.1">
    <property type="nucleotide sequence ID" value="NZ_JBHSWD010000001.1"/>
</dbReference>
<feature type="binding site" description="in other chain" evidence="7">
    <location>
        <position position="297"/>
    </location>
    <ligand>
        <name>IMP</name>
        <dbReference type="ChEBI" id="CHEBI:58053"/>
        <note>ligand shared between dimeric partners</note>
    </ligand>
</feature>
<feature type="binding site" description="in other chain" evidence="7">
    <location>
        <begin position="38"/>
        <end position="41"/>
    </location>
    <ligand>
        <name>IMP</name>
        <dbReference type="ChEBI" id="CHEBI:58053"/>
        <note>ligand shared between dimeric partners</note>
    </ligand>
</feature>
<comment type="subunit">
    <text evidence="7">Homodimer.</text>
</comment>
<dbReference type="InterPro" id="IPR001114">
    <property type="entry name" value="Adenylosuccinate_synthetase"/>
</dbReference>
<feature type="binding site" description="in other chain" evidence="7">
    <location>
        <position position="213"/>
    </location>
    <ligand>
        <name>IMP</name>
        <dbReference type="ChEBI" id="CHEBI:58053"/>
        <note>ligand shared between dimeric partners</note>
    </ligand>
</feature>
<evidence type="ECO:0000256" key="2">
    <source>
        <dbReference type="ARBA" id="ARBA00022723"/>
    </source>
</evidence>
<keyword evidence="7" id="KW-0963">Cytoplasm</keyword>
<dbReference type="HAMAP" id="MF_00011">
    <property type="entry name" value="Adenylosucc_synth"/>
    <property type="match status" value="1"/>
</dbReference>
<dbReference type="CDD" id="cd03108">
    <property type="entry name" value="AdSS"/>
    <property type="match status" value="1"/>
</dbReference>
<evidence type="ECO:0000256" key="6">
    <source>
        <dbReference type="ARBA" id="ARBA00023134"/>
    </source>
</evidence>
<dbReference type="SUPFAM" id="SSF52540">
    <property type="entry name" value="P-loop containing nucleoside triphosphate hydrolases"/>
    <property type="match status" value="1"/>
</dbReference>
<feature type="binding site" evidence="7">
    <location>
        <position position="135"/>
    </location>
    <ligand>
        <name>IMP</name>
        <dbReference type="ChEBI" id="CHEBI:58053"/>
        <note>ligand shared between dimeric partners</note>
    </ligand>
</feature>
<organism evidence="9 10">
    <name type="scientific">Deinococcus lacus</name>
    <dbReference type="NCBI Taxonomy" id="392561"/>
    <lineage>
        <taxon>Bacteria</taxon>
        <taxon>Thermotogati</taxon>
        <taxon>Deinococcota</taxon>
        <taxon>Deinococci</taxon>
        <taxon>Deinococcales</taxon>
        <taxon>Deinococcaceae</taxon>
        <taxon>Deinococcus</taxon>
    </lineage>
</organism>
<comment type="subcellular location">
    <subcellularLocation>
        <location evidence="7">Cytoplasm</location>
    </subcellularLocation>
</comment>
<comment type="function">
    <text evidence="7">Plays an important role in the de novo pathway of purine nucleotide biosynthesis. Catalyzes the first committed step in the biosynthesis of AMP from IMP.</text>
</comment>
<evidence type="ECO:0000256" key="1">
    <source>
        <dbReference type="ARBA" id="ARBA00022598"/>
    </source>
</evidence>
<feature type="active site" description="Proton donor" evidence="7">
    <location>
        <position position="41"/>
    </location>
</feature>
<dbReference type="Gene3D" id="1.10.300.10">
    <property type="entry name" value="Adenylosuccinate Synthetase, subunit A, domain 2"/>
    <property type="match status" value="1"/>
</dbReference>
<dbReference type="EC" id="6.3.4.4" evidence="7 8"/>
<dbReference type="EMBL" id="JBHSWD010000001">
    <property type="protein sequence ID" value="MFC6592102.1"/>
    <property type="molecule type" value="Genomic_DNA"/>
</dbReference>
<evidence type="ECO:0000256" key="3">
    <source>
        <dbReference type="ARBA" id="ARBA00022741"/>
    </source>
</evidence>
<feature type="binding site" evidence="7">
    <location>
        <position position="40"/>
    </location>
    <ligand>
        <name>Mg(2+)</name>
        <dbReference type="ChEBI" id="CHEBI:18420"/>
    </ligand>
</feature>
<keyword evidence="10" id="KW-1185">Reference proteome</keyword>